<proteinExistence type="predicted"/>
<comment type="caution">
    <text evidence="1">The sequence shown here is derived from an EMBL/GenBank/DDBJ whole genome shotgun (WGS) entry which is preliminary data.</text>
</comment>
<keyword evidence="2" id="KW-1185">Reference proteome</keyword>
<dbReference type="AlphaFoldDB" id="A0A8T0I2E2"/>
<name>A0A8T0I2E2_CERPU</name>
<gene>
    <name evidence="1" type="ORF">KC19_5G138200</name>
</gene>
<organism evidence="1 2">
    <name type="scientific">Ceratodon purpureus</name>
    <name type="common">Fire moss</name>
    <name type="synonym">Dicranum purpureum</name>
    <dbReference type="NCBI Taxonomy" id="3225"/>
    <lineage>
        <taxon>Eukaryota</taxon>
        <taxon>Viridiplantae</taxon>
        <taxon>Streptophyta</taxon>
        <taxon>Embryophyta</taxon>
        <taxon>Bryophyta</taxon>
        <taxon>Bryophytina</taxon>
        <taxon>Bryopsida</taxon>
        <taxon>Dicranidae</taxon>
        <taxon>Pseudoditrichales</taxon>
        <taxon>Ditrichaceae</taxon>
        <taxon>Ceratodon</taxon>
    </lineage>
</organism>
<dbReference type="Proteomes" id="UP000822688">
    <property type="component" value="Chromosome 5"/>
</dbReference>
<sequence>MDASSEHNELWMLALRVSVRVVIYKRFSSNEDIHGTTCNLFTSHIWLSIDHSKILTEAASIDFAGPLQLWSPTFKKPLF</sequence>
<protein>
    <submittedName>
        <fullName evidence="1">Uncharacterized protein</fullName>
    </submittedName>
</protein>
<accession>A0A8T0I2E2</accession>
<dbReference type="EMBL" id="CM026425">
    <property type="protein sequence ID" value="KAG0577197.1"/>
    <property type="molecule type" value="Genomic_DNA"/>
</dbReference>
<evidence type="ECO:0000313" key="2">
    <source>
        <dbReference type="Proteomes" id="UP000822688"/>
    </source>
</evidence>
<evidence type="ECO:0000313" key="1">
    <source>
        <dbReference type="EMBL" id="KAG0577197.1"/>
    </source>
</evidence>
<reference evidence="1" key="1">
    <citation type="submission" date="2020-06" db="EMBL/GenBank/DDBJ databases">
        <title>WGS assembly of Ceratodon purpureus strain R40.</title>
        <authorList>
            <person name="Carey S.B."/>
            <person name="Jenkins J."/>
            <person name="Shu S."/>
            <person name="Lovell J.T."/>
            <person name="Sreedasyam A."/>
            <person name="Maumus F."/>
            <person name="Tiley G.P."/>
            <person name="Fernandez-Pozo N."/>
            <person name="Barry K."/>
            <person name="Chen C."/>
            <person name="Wang M."/>
            <person name="Lipzen A."/>
            <person name="Daum C."/>
            <person name="Saski C.A."/>
            <person name="Payton A.C."/>
            <person name="Mcbreen J.C."/>
            <person name="Conrad R.E."/>
            <person name="Kollar L.M."/>
            <person name="Olsson S."/>
            <person name="Huttunen S."/>
            <person name="Landis J.B."/>
            <person name="Wickett N.J."/>
            <person name="Johnson M.G."/>
            <person name="Rensing S.A."/>
            <person name="Grimwood J."/>
            <person name="Schmutz J."/>
            <person name="Mcdaniel S.F."/>
        </authorList>
    </citation>
    <scope>NUCLEOTIDE SEQUENCE</scope>
    <source>
        <strain evidence="1">R40</strain>
    </source>
</reference>